<evidence type="ECO:0000256" key="2">
    <source>
        <dbReference type="SAM" id="Phobius"/>
    </source>
</evidence>
<keyword evidence="2" id="KW-1133">Transmembrane helix</keyword>
<proteinExistence type="predicted"/>
<dbReference type="OrthoDB" id="3562979at2759"/>
<evidence type="ECO:0000313" key="5">
    <source>
        <dbReference type="Proteomes" id="UP000235672"/>
    </source>
</evidence>
<gene>
    <name evidence="4" type="ORF">NA56DRAFT_655351</name>
</gene>
<organism evidence="4 5">
    <name type="scientific">Hyaloscypha hepaticicola</name>
    <dbReference type="NCBI Taxonomy" id="2082293"/>
    <lineage>
        <taxon>Eukaryota</taxon>
        <taxon>Fungi</taxon>
        <taxon>Dikarya</taxon>
        <taxon>Ascomycota</taxon>
        <taxon>Pezizomycotina</taxon>
        <taxon>Leotiomycetes</taxon>
        <taxon>Helotiales</taxon>
        <taxon>Hyaloscyphaceae</taxon>
        <taxon>Hyaloscypha</taxon>
    </lineage>
</organism>
<evidence type="ECO:0000313" key="4">
    <source>
        <dbReference type="EMBL" id="PMD25956.1"/>
    </source>
</evidence>
<feature type="compositionally biased region" description="Acidic residues" evidence="1">
    <location>
        <begin position="258"/>
        <end position="282"/>
    </location>
</feature>
<dbReference type="AlphaFoldDB" id="A0A2J6QI67"/>
<keyword evidence="2" id="KW-0472">Membrane</keyword>
<dbReference type="EMBL" id="KZ613469">
    <property type="protein sequence ID" value="PMD25956.1"/>
    <property type="molecule type" value="Genomic_DNA"/>
</dbReference>
<keyword evidence="2" id="KW-0812">Transmembrane</keyword>
<accession>A0A2J6QI67</accession>
<reference evidence="4 5" key="1">
    <citation type="submission" date="2016-05" db="EMBL/GenBank/DDBJ databases">
        <title>A degradative enzymes factory behind the ericoid mycorrhizal symbiosis.</title>
        <authorList>
            <consortium name="DOE Joint Genome Institute"/>
            <person name="Martino E."/>
            <person name="Morin E."/>
            <person name="Grelet G."/>
            <person name="Kuo A."/>
            <person name="Kohler A."/>
            <person name="Daghino S."/>
            <person name="Barry K."/>
            <person name="Choi C."/>
            <person name="Cichocki N."/>
            <person name="Clum A."/>
            <person name="Copeland A."/>
            <person name="Hainaut M."/>
            <person name="Haridas S."/>
            <person name="Labutti K."/>
            <person name="Lindquist E."/>
            <person name="Lipzen A."/>
            <person name="Khouja H.-R."/>
            <person name="Murat C."/>
            <person name="Ohm R."/>
            <person name="Olson A."/>
            <person name="Spatafora J."/>
            <person name="Veneault-Fourrey C."/>
            <person name="Henrissat B."/>
            <person name="Grigoriev I."/>
            <person name="Martin F."/>
            <person name="Perotto S."/>
        </authorList>
    </citation>
    <scope>NUCLEOTIDE SEQUENCE [LARGE SCALE GENOMIC DNA]</scope>
    <source>
        <strain evidence="4 5">UAMH 7357</strain>
    </source>
</reference>
<feature type="signal peptide" evidence="3">
    <location>
        <begin position="1"/>
        <end position="18"/>
    </location>
</feature>
<protein>
    <submittedName>
        <fullName evidence="4">Uncharacterized protein</fullName>
    </submittedName>
</protein>
<feature type="region of interest" description="Disordered" evidence="1">
    <location>
        <begin position="257"/>
        <end position="282"/>
    </location>
</feature>
<name>A0A2J6QI67_9HELO</name>
<feature type="transmembrane region" description="Helical" evidence="2">
    <location>
        <begin position="183"/>
        <end position="202"/>
    </location>
</feature>
<dbReference type="Proteomes" id="UP000235672">
    <property type="component" value="Unassembled WGS sequence"/>
</dbReference>
<evidence type="ECO:0000256" key="1">
    <source>
        <dbReference type="SAM" id="MobiDB-lite"/>
    </source>
</evidence>
<feature type="chain" id="PRO_5014471202" evidence="3">
    <location>
        <begin position="19"/>
        <end position="282"/>
    </location>
</feature>
<sequence>MKPTSSLSLLLFLQFTSALPLPTKELVLYDCRQNSCISLSKPNTPPTKLTEPHFPTHQLITPSQILSEVYDNTARTPASHTPPTKALTSKQPLTSAFLLSLAKQASQSETTALSSALPSKPTSELPNLRKEDAQRYWESQAGSTEGTMVELSAPSQAIKLCGHGRDQYLRIQGAYLAREYSDLIIVGIVVLFLSVVVALEACERCGDLRKFLFGTRNRRGEIYLEDSKEEPEYIVRNPIFFQSPPRNFFPSCRAQFRDEDEDEDTEVEREDFEYDCDASEKV</sequence>
<keyword evidence="5" id="KW-1185">Reference proteome</keyword>
<keyword evidence="3" id="KW-0732">Signal</keyword>
<evidence type="ECO:0000256" key="3">
    <source>
        <dbReference type="SAM" id="SignalP"/>
    </source>
</evidence>